<dbReference type="PANTHER" id="PTHR33142">
    <property type="entry name" value="CYCLIN-DEPENDENT PROTEIN KINASE INHIBITOR SMR13"/>
    <property type="match status" value="1"/>
</dbReference>
<evidence type="ECO:0000256" key="3">
    <source>
        <dbReference type="SAM" id="MobiDB-lite"/>
    </source>
</evidence>
<dbReference type="Proteomes" id="UP001151752">
    <property type="component" value="Chromosome 8"/>
</dbReference>
<feature type="region of interest" description="Disordered" evidence="3">
    <location>
        <begin position="1"/>
        <end position="31"/>
    </location>
</feature>
<keyword evidence="5" id="KW-1185">Reference proteome</keyword>
<keyword evidence="1" id="KW-0649">Protein kinase inhibitor</keyword>
<evidence type="ECO:0000256" key="1">
    <source>
        <dbReference type="ARBA" id="ARBA00023013"/>
    </source>
</evidence>
<feature type="compositionally biased region" description="Basic residues" evidence="3">
    <location>
        <begin position="80"/>
        <end position="92"/>
    </location>
</feature>
<dbReference type="GO" id="GO:0004860">
    <property type="term" value="F:protein kinase inhibitor activity"/>
    <property type="evidence" value="ECO:0007669"/>
    <property type="project" value="UniProtKB-KW"/>
</dbReference>
<feature type="compositionally biased region" description="Acidic residues" evidence="3">
    <location>
        <begin position="50"/>
        <end position="59"/>
    </location>
</feature>
<feature type="compositionally biased region" description="Polar residues" evidence="3">
    <location>
        <begin position="1"/>
        <end position="11"/>
    </location>
</feature>
<protein>
    <submittedName>
        <fullName evidence="4">CYCLIN-DEPENDENT PROTEIN KINASE INHIBITOR SMR13</fullName>
    </submittedName>
</protein>
<feature type="region of interest" description="Disordered" evidence="3">
    <location>
        <begin position="47"/>
        <end position="92"/>
    </location>
</feature>
<feature type="compositionally biased region" description="Polar residues" evidence="3">
    <location>
        <begin position="19"/>
        <end position="29"/>
    </location>
</feature>
<dbReference type="GO" id="GO:0032875">
    <property type="term" value="P:regulation of DNA endoreduplication"/>
    <property type="evidence" value="ECO:0007669"/>
    <property type="project" value="InterPro"/>
</dbReference>
<proteinExistence type="predicted"/>
<evidence type="ECO:0000313" key="4">
    <source>
        <dbReference type="EMBL" id="KAJ6767729.1"/>
    </source>
</evidence>
<dbReference type="PANTHER" id="PTHR33142:SF13">
    <property type="entry name" value="CYCLIN-DEPENDENT PROTEIN KINASE INHIBITOR SMR1"/>
    <property type="match status" value="1"/>
</dbReference>
<dbReference type="InterPro" id="IPR040389">
    <property type="entry name" value="SMR"/>
</dbReference>
<dbReference type="EMBL" id="JAPFFM010000003">
    <property type="protein sequence ID" value="KAJ6767729.1"/>
    <property type="molecule type" value="Genomic_DNA"/>
</dbReference>
<gene>
    <name evidence="4" type="ORF">OIU74_021574</name>
</gene>
<evidence type="ECO:0000256" key="2">
    <source>
        <dbReference type="ARBA" id="ARBA00023306"/>
    </source>
</evidence>
<reference evidence="4" key="1">
    <citation type="submission" date="2022-11" db="EMBL/GenBank/DDBJ databases">
        <authorList>
            <person name="Hyden B.L."/>
            <person name="Feng K."/>
            <person name="Yates T."/>
            <person name="Jawdy S."/>
            <person name="Smart L.B."/>
            <person name="Muchero W."/>
        </authorList>
    </citation>
    <scope>NUCLEOTIDE SEQUENCE</scope>
    <source>
        <tissue evidence="4">Shoot tip</tissue>
    </source>
</reference>
<reference evidence="4" key="2">
    <citation type="journal article" date="2023" name="Int. J. Mol. Sci.">
        <title>De Novo Assembly and Annotation of 11 Diverse Shrub Willow (Salix) Genomes Reveals Novel Gene Organization in Sex-Linked Regions.</title>
        <authorList>
            <person name="Hyden B."/>
            <person name="Feng K."/>
            <person name="Yates T.B."/>
            <person name="Jawdy S."/>
            <person name="Cereghino C."/>
            <person name="Smart L.B."/>
            <person name="Muchero W."/>
        </authorList>
    </citation>
    <scope>NUCLEOTIDE SEQUENCE</scope>
    <source>
        <tissue evidence="4">Shoot tip</tissue>
    </source>
</reference>
<keyword evidence="2" id="KW-0131">Cell cycle</keyword>
<dbReference type="AlphaFoldDB" id="A0A9Q1AE20"/>
<sequence length="125" mass="13811">MHTSSSFSHTVQLPPFLGRQQSLSETAMSGDQELLQNLPKLGLKVIQTDDHDDGEDDESCTPTSAQHNIPVLLTCPPAPKKARRSPGSCKRKRPSVHFFEAMNHEEVEMFFRSCKKVGFSSGVVA</sequence>
<accession>A0A9Q1AE20</accession>
<comment type="caution">
    <text evidence="4">The sequence shown here is derived from an EMBL/GenBank/DDBJ whole genome shotgun (WGS) entry which is preliminary data.</text>
</comment>
<organism evidence="4 5">
    <name type="scientific">Salix koriyanagi</name>
    <dbReference type="NCBI Taxonomy" id="2511006"/>
    <lineage>
        <taxon>Eukaryota</taxon>
        <taxon>Viridiplantae</taxon>
        <taxon>Streptophyta</taxon>
        <taxon>Embryophyta</taxon>
        <taxon>Tracheophyta</taxon>
        <taxon>Spermatophyta</taxon>
        <taxon>Magnoliopsida</taxon>
        <taxon>eudicotyledons</taxon>
        <taxon>Gunneridae</taxon>
        <taxon>Pentapetalae</taxon>
        <taxon>rosids</taxon>
        <taxon>fabids</taxon>
        <taxon>Malpighiales</taxon>
        <taxon>Salicaceae</taxon>
        <taxon>Saliceae</taxon>
        <taxon>Salix</taxon>
    </lineage>
</organism>
<evidence type="ECO:0000313" key="5">
    <source>
        <dbReference type="Proteomes" id="UP001151752"/>
    </source>
</evidence>
<name>A0A9Q1AE20_9ROSI</name>